<gene>
    <name evidence="2" type="ORF">J2S03_001454</name>
</gene>
<keyword evidence="1" id="KW-0812">Transmembrane</keyword>
<evidence type="ECO:0000313" key="2">
    <source>
        <dbReference type="EMBL" id="MDQ0189609.1"/>
    </source>
</evidence>
<dbReference type="EMBL" id="JAUSTP010000009">
    <property type="protein sequence ID" value="MDQ0189609.1"/>
    <property type="molecule type" value="Genomic_DNA"/>
</dbReference>
<reference evidence="2 3" key="1">
    <citation type="submission" date="2023-07" db="EMBL/GenBank/DDBJ databases">
        <title>Genomic Encyclopedia of Type Strains, Phase IV (KMG-IV): sequencing the most valuable type-strain genomes for metagenomic binning, comparative biology and taxonomic classification.</title>
        <authorList>
            <person name="Goeker M."/>
        </authorList>
    </citation>
    <scope>NUCLEOTIDE SEQUENCE [LARGE SCALE GENOMIC DNA]</scope>
    <source>
        <strain evidence="2 3">DSM 4006</strain>
    </source>
</reference>
<dbReference type="Pfam" id="PF04238">
    <property type="entry name" value="DUF420"/>
    <property type="match status" value="1"/>
</dbReference>
<sequence length="153" mass="17452">MWVQILPDIDEACIFLSAVIMAVGWYFIRRGRVEVHKRLMLTGSVLAVLFFLLYVARTIFIGDATFDGPQNWHAAYYTFLQAHSILATVAAVLGIITLTFAFRRNFRRHRKIGPWTVVIWFVTAATGTMVYLLLYVIYPSGNTTSLLHAWLGH</sequence>
<accession>A0ABT9XH27</accession>
<dbReference type="RefSeq" id="WP_274454546.1">
    <property type="nucleotide sequence ID" value="NZ_CP067097.1"/>
</dbReference>
<evidence type="ECO:0000313" key="3">
    <source>
        <dbReference type="Proteomes" id="UP001232973"/>
    </source>
</evidence>
<comment type="caution">
    <text evidence="2">The sequence shown here is derived from an EMBL/GenBank/DDBJ whole genome shotgun (WGS) entry which is preliminary data.</text>
</comment>
<feature type="transmembrane region" description="Helical" evidence="1">
    <location>
        <begin position="114"/>
        <end position="138"/>
    </location>
</feature>
<name>A0ABT9XH27_9BACL</name>
<feature type="transmembrane region" description="Helical" evidence="1">
    <location>
        <begin position="80"/>
        <end position="102"/>
    </location>
</feature>
<evidence type="ECO:0000256" key="1">
    <source>
        <dbReference type="SAM" id="Phobius"/>
    </source>
</evidence>
<keyword evidence="1" id="KW-0472">Membrane</keyword>
<dbReference type="InterPro" id="IPR007352">
    <property type="entry name" value="DUF420"/>
</dbReference>
<protein>
    <submittedName>
        <fullName evidence="2">Membrane protein</fullName>
    </submittedName>
</protein>
<organism evidence="2 3">
    <name type="scientific">Alicyclobacillus cycloheptanicus</name>
    <dbReference type="NCBI Taxonomy" id="1457"/>
    <lineage>
        <taxon>Bacteria</taxon>
        <taxon>Bacillati</taxon>
        <taxon>Bacillota</taxon>
        <taxon>Bacilli</taxon>
        <taxon>Bacillales</taxon>
        <taxon>Alicyclobacillaceae</taxon>
        <taxon>Alicyclobacillus</taxon>
    </lineage>
</organism>
<feature type="transmembrane region" description="Helical" evidence="1">
    <location>
        <begin position="12"/>
        <end position="28"/>
    </location>
</feature>
<feature type="transmembrane region" description="Helical" evidence="1">
    <location>
        <begin position="40"/>
        <end position="60"/>
    </location>
</feature>
<dbReference type="PANTHER" id="PTHR37692">
    <property type="entry name" value="HYPOTHETICAL MEMBRANE SPANNING PROTEIN"/>
    <property type="match status" value="1"/>
</dbReference>
<keyword evidence="1" id="KW-1133">Transmembrane helix</keyword>
<proteinExistence type="predicted"/>
<dbReference type="PANTHER" id="PTHR37692:SF1">
    <property type="entry name" value="DUF420 DOMAIN-CONTAINING PROTEIN"/>
    <property type="match status" value="1"/>
</dbReference>
<keyword evidence="3" id="KW-1185">Reference proteome</keyword>
<dbReference type="Proteomes" id="UP001232973">
    <property type="component" value="Unassembled WGS sequence"/>
</dbReference>